<dbReference type="EMBL" id="CAEKDK010000008">
    <property type="protein sequence ID" value="CAB4290225.1"/>
    <property type="molecule type" value="Genomic_DNA"/>
</dbReference>
<sequence>MEKDEDTNGLEGRGKFLAMRKTKEFRQQPKQITKGMIVPSFLRPGFIQHDHALGAQGTRSSWRKGSVQHDLWPRG</sequence>
<keyword evidence="5" id="KW-1185">Reference proteome</keyword>
<evidence type="ECO:0000313" key="3">
    <source>
        <dbReference type="EMBL" id="CAB4320565.1"/>
    </source>
</evidence>
<evidence type="ECO:0000313" key="2">
    <source>
        <dbReference type="EMBL" id="CAB4290225.1"/>
    </source>
</evidence>
<evidence type="ECO:0000313" key="5">
    <source>
        <dbReference type="Proteomes" id="UP000507245"/>
    </source>
</evidence>
<accession>A0A6J5Y9I6</accession>
<protein>
    <submittedName>
        <fullName evidence="3">Uncharacterized protein</fullName>
    </submittedName>
</protein>
<dbReference type="EMBL" id="CAEKKB010000008">
    <property type="protein sequence ID" value="CAB4320565.1"/>
    <property type="molecule type" value="Genomic_DNA"/>
</dbReference>
<reference evidence="5" key="1">
    <citation type="journal article" date="2020" name="Genome Biol.">
        <title>Gamete binning: chromosome-level and haplotype-resolved genome assembly enabled by high-throughput single-cell sequencing of gamete genomes.</title>
        <authorList>
            <person name="Campoy J.A."/>
            <person name="Sun H."/>
            <person name="Goel M."/>
            <person name="Jiao W.-B."/>
            <person name="Folz-Donahue K."/>
            <person name="Wang N."/>
            <person name="Rubio M."/>
            <person name="Liu C."/>
            <person name="Kukat C."/>
            <person name="Ruiz D."/>
            <person name="Huettel B."/>
            <person name="Schneeberger K."/>
        </authorList>
    </citation>
    <scope>NUCLEOTIDE SEQUENCE [LARGE SCALE GENOMIC DNA]</scope>
    <source>
        <strain evidence="5">cv. Rojo Pasion</strain>
    </source>
</reference>
<dbReference type="AlphaFoldDB" id="A0A6J5Y9I6"/>
<evidence type="ECO:0000256" key="1">
    <source>
        <dbReference type="SAM" id="MobiDB-lite"/>
    </source>
</evidence>
<feature type="region of interest" description="Disordered" evidence="1">
    <location>
        <begin position="54"/>
        <end position="75"/>
    </location>
</feature>
<organism evidence="3 5">
    <name type="scientific">Prunus armeniaca</name>
    <name type="common">Apricot</name>
    <name type="synonym">Armeniaca vulgaris</name>
    <dbReference type="NCBI Taxonomy" id="36596"/>
    <lineage>
        <taxon>Eukaryota</taxon>
        <taxon>Viridiplantae</taxon>
        <taxon>Streptophyta</taxon>
        <taxon>Embryophyta</taxon>
        <taxon>Tracheophyta</taxon>
        <taxon>Spermatophyta</taxon>
        <taxon>Magnoliopsida</taxon>
        <taxon>eudicotyledons</taxon>
        <taxon>Gunneridae</taxon>
        <taxon>Pentapetalae</taxon>
        <taxon>rosids</taxon>
        <taxon>fabids</taxon>
        <taxon>Rosales</taxon>
        <taxon>Rosaceae</taxon>
        <taxon>Amygdaloideae</taxon>
        <taxon>Amygdaleae</taxon>
        <taxon>Prunus</taxon>
    </lineage>
</organism>
<gene>
    <name evidence="2" type="ORF">CURHAP_LOCUS50144</name>
    <name evidence="3" type="ORF">ORAREDHAP_LOCUS49437</name>
</gene>
<reference evidence="3 4" key="2">
    <citation type="submission" date="2020-05" db="EMBL/GenBank/DDBJ databases">
        <authorList>
            <person name="Campoy J."/>
            <person name="Schneeberger K."/>
            <person name="Spophaly S."/>
        </authorList>
    </citation>
    <scope>NUCLEOTIDE SEQUENCE [LARGE SCALE GENOMIC DNA]</scope>
    <source>
        <strain evidence="3">PruArmRojPasFocal</strain>
    </source>
</reference>
<dbReference type="Proteomes" id="UP000507245">
    <property type="component" value="Unassembled WGS sequence"/>
</dbReference>
<dbReference type="Proteomes" id="UP000507222">
    <property type="component" value="Unassembled WGS sequence"/>
</dbReference>
<feature type="region of interest" description="Disordered" evidence="1">
    <location>
        <begin position="1"/>
        <end position="28"/>
    </location>
</feature>
<proteinExistence type="predicted"/>
<name>A0A6J5Y9I6_PRUAR</name>
<evidence type="ECO:0000313" key="4">
    <source>
        <dbReference type="Proteomes" id="UP000507222"/>
    </source>
</evidence>